<sequence length="353" mass="38602">MTNAYQVAQRVVGQSIDVDGFPPSQPYQCVDIVNWVAQQFGGSLLGNGNQIGIGNDVSSFADVIPYSNESQLKVGDIISTNEPSTPYGHTLVYGGGGVNNARVIEQNFNGITHVIEHTRTITGYGATILRIVRIRGQDNYTPDGSSGTSADAGKPKKSGGVQRTFYEIVVDKVEGIKGNGDNTVLDTFYKCNKVTGKISGEWLIYDKYNGTVGYLPKSAVKEKTEYSKQDKEPGKKEVEKANGYDKFSDKTSDGLDQSGTQQIYTLAQFISLGRVEYSGYEWTYSSGNNFPTSVNVNKSYNAYGFLSDQDGHIILSVPSSWGDVKGRLYDTPFGFKGKAYLTNEKTSIDVYVR</sequence>
<feature type="compositionally biased region" description="Basic and acidic residues" evidence="2">
    <location>
        <begin position="222"/>
        <end position="253"/>
    </location>
</feature>
<dbReference type="EMBL" id="BK015743">
    <property type="protein sequence ID" value="DAE22934.1"/>
    <property type="molecule type" value="Genomic_DNA"/>
</dbReference>
<name>A0A8S5QUQ4_9CAUD</name>
<dbReference type="GO" id="GO:0001897">
    <property type="term" value="P:symbiont-mediated cytolysis of host cell"/>
    <property type="evidence" value="ECO:0007669"/>
    <property type="project" value="UniProtKB-ARBA"/>
</dbReference>
<evidence type="ECO:0000259" key="3">
    <source>
        <dbReference type="PROSITE" id="PS50911"/>
    </source>
</evidence>
<dbReference type="InterPro" id="IPR038765">
    <property type="entry name" value="Papain-like_cys_pep_sf"/>
</dbReference>
<evidence type="ECO:0000256" key="2">
    <source>
        <dbReference type="SAM" id="MobiDB-lite"/>
    </source>
</evidence>
<organism evidence="4">
    <name type="scientific">Siphoviridae sp. ctzSN25</name>
    <dbReference type="NCBI Taxonomy" id="2826529"/>
    <lineage>
        <taxon>Viruses</taxon>
        <taxon>Duplodnaviria</taxon>
        <taxon>Heunggongvirae</taxon>
        <taxon>Uroviricota</taxon>
        <taxon>Caudoviricetes</taxon>
    </lineage>
</organism>
<proteinExistence type="predicted"/>
<dbReference type="InterPro" id="IPR007921">
    <property type="entry name" value="CHAP_dom"/>
</dbReference>
<dbReference type="GO" id="GO:0016787">
    <property type="term" value="F:hydrolase activity"/>
    <property type="evidence" value="ECO:0007669"/>
    <property type="project" value="UniProtKB-KW"/>
</dbReference>
<dbReference type="Gene3D" id="3.90.1720.10">
    <property type="entry name" value="endopeptidase domain like (from Nostoc punctiforme)"/>
    <property type="match status" value="1"/>
</dbReference>
<reference evidence="4" key="1">
    <citation type="journal article" date="2021" name="Proc. Natl. Acad. Sci. U.S.A.">
        <title>A Catalog of Tens of Thousands of Viruses from Human Metagenomes Reveals Hidden Associations with Chronic Diseases.</title>
        <authorList>
            <person name="Tisza M.J."/>
            <person name="Buck C.B."/>
        </authorList>
    </citation>
    <scope>NUCLEOTIDE SEQUENCE</scope>
    <source>
        <strain evidence="4">CtzSN25</strain>
    </source>
</reference>
<accession>A0A8S5QUQ4</accession>
<evidence type="ECO:0000256" key="1">
    <source>
        <dbReference type="ARBA" id="ARBA00022529"/>
    </source>
</evidence>
<keyword evidence="4" id="KW-0378">Hydrolase</keyword>
<feature type="domain" description="Peptidase C51" evidence="3">
    <location>
        <begin position="4"/>
        <end position="133"/>
    </location>
</feature>
<dbReference type="PROSITE" id="PS50911">
    <property type="entry name" value="CHAP"/>
    <property type="match status" value="1"/>
</dbReference>
<keyword evidence="1" id="KW-0929">Antimicrobial</keyword>
<feature type="region of interest" description="Disordered" evidence="2">
    <location>
        <begin position="222"/>
        <end position="254"/>
    </location>
</feature>
<evidence type="ECO:0000313" key="4">
    <source>
        <dbReference type="EMBL" id="DAE22934.1"/>
    </source>
</evidence>
<feature type="region of interest" description="Disordered" evidence="2">
    <location>
        <begin position="140"/>
        <end position="159"/>
    </location>
</feature>
<dbReference type="SUPFAM" id="SSF54001">
    <property type="entry name" value="Cysteine proteinases"/>
    <property type="match status" value="1"/>
</dbReference>
<feature type="compositionally biased region" description="Polar residues" evidence="2">
    <location>
        <begin position="140"/>
        <end position="149"/>
    </location>
</feature>
<protein>
    <submittedName>
        <fullName evidence="4">Cell wall hydrolase</fullName>
    </submittedName>
</protein>
<dbReference type="Pfam" id="PF05257">
    <property type="entry name" value="CHAP"/>
    <property type="match status" value="1"/>
</dbReference>